<dbReference type="AlphaFoldDB" id="A0A501QFX0"/>
<proteinExistence type="predicted"/>
<dbReference type="Pfam" id="PF07508">
    <property type="entry name" value="Recombinase"/>
    <property type="match status" value="1"/>
</dbReference>
<dbReference type="InterPro" id="IPR036162">
    <property type="entry name" value="Resolvase-like_N_sf"/>
</dbReference>
<dbReference type="InterPro" id="IPR006119">
    <property type="entry name" value="Resolv_N"/>
</dbReference>
<evidence type="ECO:0000259" key="7">
    <source>
        <dbReference type="PROSITE" id="PS51737"/>
    </source>
</evidence>
<protein>
    <submittedName>
        <fullName evidence="8">Recombinase family protein</fullName>
    </submittedName>
</protein>
<dbReference type="SUPFAM" id="SSF53041">
    <property type="entry name" value="Resolvase-like"/>
    <property type="match status" value="1"/>
</dbReference>
<dbReference type="CDD" id="cd00338">
    <property type="entry name" value="Ser_Recombinase"/>
    <property type="match status" value="1"/>
</dbReference>
<dbReference type="Proteomes" id="UP000319175">
    <property type="component" value="Unassembled WGS sequence"/>
</dbReference>
<dbReference type="PROSITE" id="PS51737">
    <property type="entry name" value="RECOMBINASE_DNA_BIND"/>
    <property type="match status" value="1"/>
</dbReference>
<dbReference type="PANTHER" id="PTHR30461">
    <property type="entry name" value="DNA-INVERTASE FROM LAMBDOID PROPHAGE"/>
    <property type="match status" value="1"/>
</dbReference>
<dbReference type="Gene3D" id="3.90.1750.20">
    <property type="entry name" value="Putative Large Serine Recombinase, Chain B, Domain 2"/>
    <property type="match status" value="1"/>
</dbReference>
<dbReference type="SMART" id="SM00857">
    <property type="entry name" value="Resolvase"/>
    <property type="match status" value="1"/>
</dbReference>
<reference evidence="8 9" key="1">
    <citation type="submission" date="2019-06" db="EMBL/GenBank/DDBJ databases">
        <title>Flavobacterium sp. MaA-Y11 from geoumgang.</title>
        <authorList>
            <person name="Jeong S."/>
        </authorList>
    </citation>
    <scope>NUCLEOTIDE SEQUENCE [LARGE SCALE GENOMIC DNA]</scope>
    <source>
        <strain evidence="8 9">MaA-Y11</strain>
    </source>
</reference>
<dbReference type="PANTHER" id="PTHR30461:SF2">
    <property type="entry name" value="SERINE RECOMBINASE PINE-RELATED"/>
    <property type="match status" value="1"/>
</dbReference>
<organism evidence="8 9">
    <name type="scientific">Flavobacterium microcysteis</name>
    <dbReference type="NCBI Taxonomy" id="2596891"/>
    <lineage>
        <taxon>Bacteria</taxon>
        <taxon>Pseudomonadati</taxon>
        <taxon>Bacteroidota</taxon>
        <taxon>Flavobacteriia</taxon>
        <taxon>Flavobacteriales</taxon>
        <taxon>Flavobacteriaceae</taxon>
        <taxon>Flavobacterium</taxon>
    </lineage>
</organism>
<dbReference type="PROSITE" id="PS00397">
    <property type="entry name" value="RECOMBINASES_1"/>
    <property type="match status" value="1"/>
</dbReference>
<keyword evidence="1" id="KW-0229">DNA integration</keyword>
<feature type="domain" description="Recombinase" evidence="7">
    <location>
        <begin position="159"/>
        <end position="268"/>
    </location>
</feature>
<dbReference type="InterPro" id="IPR050639">
    <property type="entry name" value="SSR_resolvase"/>
</dbReference>
<comment type="caution">
    <text evidence="8">The sequence shown here is derived from an EMBL/GenBank/DDBJ whole genome shotgun (WGS) entry which is preliminary data.</text>
</comment>
<dbReference type="GO" id="GO:0000150">
    <property type="term" value="F:DNA strand exchange activity"/>
    <property type="evidence" value="ECO:0007669"/>
    <property type="project" value="InterPro"/>
</dbReference>
<evidence type="ECO:0000256" key="2">
    <source>
        <dbReference type="ARBA" id="ARBA00023125"/>
    </source>
</evidence>
<sequence>MTTAILYIRVSTDEQAIRGYSQRYQREHLEQYCISNNIDVIDVIFEDYSARNFERPGWKILMTELRIKKYQRPNFILFTKWDRFSRNVGDAYYVISQLYKMGISPQAIDQKLDLSIPENKIILSVYLATSEAENDRRSMNVKEGIHKAKEEGRWTAHIPLGYTAILLPDNKRGIHPKEPEATFIRQAFDMVLERTKSVKAIYDQLGGNLKCSINTFRRILCNPLYCGKIFVPEFKEQNAHLTDGLHKGIVDESKFLKVQGILNKKTSPVKRSNLDEYMILRGFLFCPQCDKKLTGSLSKGKIHHYAYYHCNSKCGFRLRADKINSFFKDELKTLELKEDYIDLCFKFIIYTCKDIREEKISNDKVLSQSIEKLVERILKAKLLLLHDEIDYDDYILIKKDCENKIHGFGKDFKSIPDKNKFLYQRINNIIKSIHEIGISFEQAETNTQKKMLCLLLNQHIILNKNLAFKEVLNPIMLKVFRTKSSSFKFVELLNLKLKLPTEFSQLVDEIMAIESKNDNTVSKESAQEIACFLIGLIKIIHNNNRQLVYD</sequence>
<evidence type="ECO:0000256" key="4">
    <source>
        <dbReference type="PIRSR" id="PIRSR606118-50"/>
    </source>
</evidence>
<dbReference type="OrthoDB" id="9815006at2"/>
<dbReference type="InterPro" id="IPR025827">
    <property type="entry name" value="Zn_ribbon_recom_dom"/>
</dbReference>
<dbReference type="GO" id="GO:0003677">
    <property type="term" value="F:DNA binding"/>
    <property type="evidence" value="ECO:0007669"/>
    <property type="project" value="UniProtKB-KW"/>
</dbReference>
<gene>
    <name evidence="8" type="ORF">FJA49_05125</name>
</gene>
<evidence type="ECO:0000256" key="5">
    <source>
        <dbReference type="PROSITE-ProRule" id="PRU10137"/>
    </source>
</evidence>
<reference evidence="8 9" key="2">
    <citation type="submission" date="2019-06" db="EMBL/GenBank/DDBJ databases">
        <authorList>
            <person name="Seo Y."/>
        </authorList>
    </citation>
    <scope>NUCLEOTIDE SEQUENCE [LARGE SCALE GENOMIC DNA]</scope>
    <source>
        <strain evidence="8 9">MaA-Y11</strain>
    </source>
</reference>
<dbReference type="RefSeq" id="WP_139999537.1">
    <property type="nucleotide sequence ID" value="NZ_VFJE01000051.1"/>
</dbReference>
<keyword evidence="2" id="KW-0238">DNA-binding</keyword>
<evidence type="ECO:0000313" key="8">
    <source>
        <dbReference type="EMBL" id="TPD71284.1"/>
    </source>
</evidence>
<feature type="active site" description="O-(5'-phospho-DNA)-serine intermediate" evidence="4 5">
    <location>
        <position position="11"/>
    </location>
</feature>
<keyword evidence="9" id="KW-1185">Reference proteome</keyword>
<dbReference type="InterPro" id="IPR006118">
    <property type="entry name" value="Recombinase_CS"/>
</dbReference>
<dbReference type="EMBL" id="VFJE01000051">
    <property type="protein sequence ID" value="TPD71284.1"/>
    <property type="molecule type" value="Genomic_DNA"/>
</dbReference>
<name>A0A501QFX0_9FLAO</name>
<dbReference type="GO" id="GO:0015074">
    <property type="term" value="P:DNA integration"/>
    <property type="evidence" value="ECO:0007669"/>
    <property type="project" value="UniProtKB-KW"/>
</dbReference>
<dbReference type="Pfam" id="PF13408">
    <property type="entry name" value="Zn_ribbon_recom"/>
    <property type="match status" value="1"/>
</dbReference>
<evidence type="ECO:0000313" key="9">
    <source>
        <dbReference type="Proteomes" id="UP000319175"/>
    </source>
</evidence>
<feature type="domain" description="Resolvase/invertase-type recombinase catalytic" evidence="6">
    <location>
        <begin position="3"/>
        <end position="152"/>
    </location>
</feature>
<accession>A0A501QFX0</accession>
<evidence type="ECO:0000259" key="6">
    <source>
        <dbReference type="PROSITE" id="PS51736"/>
    </source>
</evidence>
<dbReference type="Gene3D" id="3.40.50.1390">
    <property type="entry name" value="Resolvase, N-terminal catalytic domain"/>
    <property type="match status" value="1"/>
</dbReference>
<dbReference type="InterPro" id="IPR011109">
    <property type="entry name" value="DNA_bind_recombinase_dom"/>
</dbReference>
<dbReference type="PROSITE" id="PS51736">
    <property type="entry name" value="RECOMBINASES_3"/>
    <property type="match status" value="1"/>
</dbReference>
<dbReference type="Pfam" id="PF00239">
    <property type="entry name" value="Resolvase"/>
    <property type="match status" value="1"/>
</dbReference>
<evidence type="ECO:0000256" key="1">
    <source>
        <dbReference type="ARBA" id="ARBA00022908"/>
    </source>
</evidence>
<keyword evidence="3" id="KW-0233">DNA recombination</keyword>
<dbReference type="InterPro" id="IPR038109">
    <property type="entry name" value="DNA_bind_recomb_sf"/>
</dbReference>
<evidence type="ECO:0000256" key="3">
    <source>
        <dbReference type="ARBA" id="ARBA00023172"/>
    </source>
</evidence>